<dbReference type="SUPFAM" id="SSF55729">
    <property type="entry name" value="Acyl-CoA N-acyltransferases (Nat)"/>
    <property type="match status" value="1"/>
</dbReference>
<dbReference type="EMBL" id="SNSC02000022">
    <property type="protein sequence ID" value="TID14518.1"/>
    <property type="molecule type" value="Genomic_DNA"/>
</dbReference>
<accession>A0A4Z1NKZ8</accession>
<comment type="caution">
    <text evidence="2">The sequence shown here is derived from an EMBL/GenBank/DDBJ whole genome shotgun (WGS) entry which is preliminary data.</text>
</comment>
<dbReference type="InterPro" id="IPR052729">
    <property type="entry name" value="Acyl/Acetyltrans_Enzymes"/>
</dbReference>
<feature type="domain" description="N-acetyltransferase" evidence="1">
    <location>
        <begin position="10"/>
        <end position="153"/>
    </location>
</feature>
<dbReference type="Gene3D" id="3.40.630.90">
    <property type="match status" value="1"/>
</dbReference>
<proteinExistence type="predicted"/>
<dbReference type="PANTHER" id="PTHR47237">
    <property type="entry name" value="SLL0310 PROTEIN"/>
    <property type="match status" value="1"/>
</dbReference>
<dbReference type="InterPro" id="IPR016181">
    <property type="entry name" value="Acyl_CoA_acyltransferase"/>
</dbReference>
<dbReference type="STRING" id="86259.A0A4Z1NKZ8"/>
<dbReference type="InterPro" id="IPR041496">
    <property type="entry name" value="YitH/HolE_GNAT"/>
</dbReference>
<dbReference type="PROSITE" id="PS51186">
    <property type="entry name" value="GNAT"/>
    <property type="match status" value="1"/>
</dbReference>
<name>A0A4Z1NKZ8_9PEZI</name>
<evidence type="ECO:0000313" key="2">
    <source>
        <dbReference type="EMBL" id="TID14518.1"/>
    </source>
</evidence>
<evidence type="ECO:0000313" key="3">
    <source>
        <dbReference type="Proteomes" id="UP000298493"/>
    </source>
</evidence>
<dbReference type="GO" id="GO:0016747">
    <property type="term" value="F:acyltransferase activity, transferring groups other than amino-acyl groups"/>
    <property type="evidence" value="ECO:0007669"/>
    <property type="project" value="InterPro"/>
</dbReference>
<dbReference type="Pfam" id="PF18014">
    <property type="entry name" value="Acetyltransf_18"/>
    <property type="match status" value="1"/>
</dbReference>
<gene>
    <name evidence="2" type="ORF">E6O75_ATG08664</name>
</gene>
<sequence>MAPSTESSDCIIRPATSLEEATDIWWPLMQILGWNRARADLKTHYTSSTSLSGVPGFLIVASTSHPSKAEGCIVPFIYKNKTGWIGFFCLNAPVRGLGWGAELFQAALDLFVGQGVEVVGLDAVQEQVATYRRRGFVEMEKGIVRLMMRQGVKEVPLDETSDLIKGEGVRLVDLESVPVGVIVGSDFACTGLERTGLWSREALFERSDTFGLALVKEGTEDELVGWILVRGCEEGFRFGPLYASSEDNATLLLHQAMRTLKAEDGNFVAEVWAQNELACKVFEKAGWKNVGVDYHRMWLNAKVPAAQQPGGKADKEVYAIFDAGEG</sequence>
<dbReference type="Proteomes" id="UP000298493">
    <property type="component" value="Unassembled WGS sequence"/>
</dbReference>
<dbReference type="Pfam" id="PF00583">
    <property type="entry name" value="Acetyltransf_1"/>
    <property type="match status" value="1"/>
</dbReference>
<protein>
    <recommendedName>
        <fullName evidence="1">N-acetyltransferase domain-containing protein</fullName>
    </recommendedName>
</protein>
<dbReference type="AlphaFoldDB" id="A0A4Z1NKZ8"/>
<organism evidence="2 3">
    <name type="scientific">Venturia nashicola</name>
    <dbReference type="NCBI Taxonomy" id="86259"/>
    <lineage>
        <taxon>Eukaryota</taxon>
        <taxon>Fungi</taxon>
        <taxon>Dikarya</taxon>
        <taxon>Ascomycota</taxon>
        <taxon>Pezizomycotina</taxon>
        <taxon>Dothideomycetes</taxon>
        <taxon>Pleosporomycetidae</taxon>
        <taxon>Venturiales</taxon>
        <taxon>Venturiaceae</taxon>
        <taxon>Venturia</taxon>
    </lineage>
</organism>
<keyword evidence="3" id="KW-1185">Reference proteome</keyword>
<dbReference type="Gene3D" id="3.40.630.30">
    <property type="match status" value="1"/>
</dbReference>
<evidence type="ECO:0000259" key="1">
    <source>
        <dbReference type="PROSITE" id="PS51186"/>
    </source>
</evidence>
<dbReference type="InterPro" id="IPR000182">
    <property type="entry name" value="GNAT_dom"/>
</dbReference>
<reference evidence="2 3" key="1">
    <citation type="submission" date="2019-04" db="EMBL/GenBank/DDBJ databases">
        <title>High contiguity whole genome sequence and gene annotation resource for two Venturia nashicola isolates.</title>
        <authorList>
            <person name="Prokchorchik M."/>
            <person name="Won K."/>
            <person name="Lee Y."/>
            <person name="Choi E.D."/>
            <person name="Segonzac C."/>
            <person name="Sohn K.H."/>
        </authorList>
    </citation>
    <scope>NUCLEOTIDE SEQUENCE [LARGE SCALE GENOMIC DNA]</scope>
    <source>
        <strain evidence="2 3">PRI2</strain>
    </source>
</reference>
<dbReference type="PANTHER" id="PTHR47237:SF1">
    <property type="entry name" value="SLL0310 PROTEIN"/>
    <property type="match status" value="1"/>
</dbReference>